<dbReference type="GO" id="GO:0000155">
    <property type="term" value="F:phosphorelay sensor kinase activity"/>
    <property type="evidence" value="ECO:0007669"/>
    <property type="project" value="InterPro"/>
</dbReference>
<protein>
    <recommendedName>
        <fullName evidence="3">histidine kinase</fullName>
        <ecNumber evidence="3">2.7.13.3</ecNumber>
    </recommendedName>
</protein>
<dbReference type="STRING" id="1121322.SAMN02745136_04885"/>
<keyword evidence="9" id="KW-0067">ATP-binding</keyword>
<reference evidence="15 16" key="1">
    <citation type="submission" date="2016-11" db="EMBL/GenBank/DDBJ databases">
        <authorList>
            <person name="Jaros S."/>
            <person name="Januszkiewicz K."/>
            <person name="Wedrychowicz H."/>
        </authorList>
    </citation>
    <scope>NUCLEOTIDE SEQUENCE [LARGE SCALE GENOMIC DNA]</scope>
    <source>
        <strain evidence="15 16">DSM 15929</strain>
    </source>
</reference>
<name>A0A1M7AL25_9FIRM</name>
<dbReference type="Pfam" id="PF13493">
    <property type="entry name" value="DUF4118"/>
    <property type="match status" value="1"/>
</dbReference>
<dbReference type="Proteomes" id="UP000184386">
    <property type="component" value="Unassembled WGS sequence"/>
</dbReference>
<evidence type="ECO:0000256" key="9">
    <source>
        <dbReference type="ARBA" id="ARBA00022840"/>
    </source>
</evidence>
<evidence type="ECO:0000313" key="16">
    <source>
        <dbReference type="Proteomes" id="UP000184386"/>
    </source>
</evidence>
<dbReference type="GO" id="GO:0005524">
    <property type="term" value="F:ATP binding"/>
    <property type="evidence" value="ECO:0007669"/>
    <property type="project" value="UniProtKB-KW"/>
</dbReference>
<dbReference type="SMART" id="SM00388">
    <property type="entry name" value="HisKA"/>
    <property type="match status" value="1"/>
</dbReference>
<dbReference type="InterPro" id="IPR003661">
    <property type="entry name" value="HisK_dim/P_dom"/>
</dbReference>
<dbReference type="Gene3D" id="1.10.287.130">
    <property type="match status" value="1"/>
</dbReference>
<feature type="transmembrane region" description="Helical" evidence="13">
    <location>
        <begin position="89"/>
        <end position="111"/>
    </location>
</feature>
<evidence type="ECO:0000259" key="14">
    <source>
        <dbReference type="PROSITE" id="PS50109"/>
    </source>
</evidence>
<evidence type="ECO:0000256" key="10">
    <source>
        <dbReference type="ARBA" id="ARBA00022989"/>
    </source>
</evidence>
<dbReference type="CDD" id="cd00082">
    <property type="entry name" value="HisKA"/>
    <property type="match status" value="1"/>
</dbReference>
<dbReference type="InterPro" id="IPR036890">
    <property type="entry name" value="HATPase_C_sf"/>
</dbReference>
<keyword evidence="8 15" id="KW-0418">Kinase</keyword>
<keyword evidence="5" id="KW-0808">Transferase</keyword>
<dbReference type="PANTHER" id="PTHR45569:SF1">
    <property type="entry name" value="SENSOR PROTEIN KDPD"/>
    <property type="match status" value="1"/>
</dbReference>
<dbReference type="Gene3D" id="1.20.120.620">
    <property type="entry name" value="Backbone structure of the membrane domain of e. Coli histidine kinase receptor kdpd"/>
    <property type="match status" value="1"/>
</dbReference>
<evidence type="ECO:0000313" key="15">
    <source>
        <dbReference type="EMBL" id="SHL43470.1"/>
    </source>
</evidence>
<accession>A0A1M7AL25</accession>
<dbReference type="SUPFAM" id="SSF55781">
    <property type="entry name" value="GAF domain-like"/>
    <property type="match status" value="1"/>
</dbReference>
<evidence type="ECO:0000256" key="6">
    <source>
        <dbReference type="ARBA" id="ARBA00022692"/>
    </source>
</evidence>
<dbReference type="EMBL" id="FRAC01000033">
    <property type="protein sequence ID" value="SHL43470.1"/>
    <property type="molecule type" value="Genomic_DNA"/>
</dbReference>
<dbReference type="InterPro" id="IPR003594">
    <property type="entry name" value="HATPase_dom"/>
</dbReference>
<evidence type="ECO:0000256" key="12">
    <source>
        <dbReference type="ARBA" id="ARBA00023136"/>
    </source>
</evidence>
<dbReference type="Pfam" id="PF00512">
    <property type="entry name" value="HisKA"/>
    <property type="match status" value="1"/>
</dbReference>
<dbReference type="Gene3D" id="3.30.450.40">
    <property type="match status" value="1"/>
</dbReference>
<dbReference type="PROSITE" id="PS50109">
    <property type="entry name" value="HIS_KIN"/>
    <property type="match status" value="1"/>
</dbReference>
<dbReference type="InterPro" id="IPR003018">
    <property type="entry name" value="GAF"/>
</dbReference>
<dbReference type="Pfam" id="PF02518">
    <property type="entry name" value="HATPase_c"/>
    <property type="match status" value="1"/>
</dbReference>
<feature type="transmembrane region" description="Helical" evidence="13">
    <location>
        <begin position="12"/>
        <end position="32"/>
    </location>
</feature>
<evidence type="ECO:0000256" key="1">
    <source>
        <dbReference type="ARBA" id="ARBA00000085"/>
    </source>
</evidence>
<dbReference type="RefSeq" id="WP_073279811.1">
    <property type="nucleotide sequence ID" value="NZ_FRAC01000033.1"/>
</dbReference>
<proteinExistence type="predicted"/>
<dbReference type="PANTHER" id="PTHR45569">
    <property type="entry name" value="SENSOR PROTEIN KDPD"/>
    <property type="match status" value="1"/>
</dbReference>
<dbReference type="AlphaFoldDB" id="A0A1M7AL25"/>
<keyword evidence="10 13" id="KW-1133">Transmembrane helix</keyword>
<keyword evidence="4" id="KW-0597">Phosphoprotein</keyword>
<evidence type="ECO:0000256" key="4">
    <source>
        <dbReference type="ARBA" id="ARBA00022553"/>
    </source>
</evidence>
<dbReference type="SMART" id="SM00387">
    <property type="entry name" value="HATPase_c"/>
    <property type="match status" value="1"/>
</dbReference>
<dbReference type="InterPro" id="IPR004358">
    <property type="entry name" value="Sig_transdc_His_kin-like_C"/>
</dbReference>
<dbReference type="Gene3D" id="3.30.565.10">
    <property type="entry name" value="Histidine kinase-like ATPase, C-terminal domain"/>
    <property type="match status" value="1"/>
</dbReference>
<keyword evidence="6 13" id="KW-0812">Transmembrane</keyword>
<evidence type="ECO:0000256" key="2">
    <source>
        <dbReference type="ARBA" id="ARBA00004141"/>
    </source>
</evidence>
<dbReference type="GO" id="GO:0005886">
    <property type="term" value="C:plasma membrane"/>
    <property type="evidence" value="ECO:0007669"/>
    <property type="project" value="TreeGrafter"/>
</dbReference>
<dbReference type="InterPro" id="IPR029016">
    <property type="entry name" value="GAF-like_dom_sf"/>
</dbReference>
<evidence type="ECO:0000256" key="13">
    <source>
        <dbReference type="SAM" id="Phobius"/>
    </source>
</evidence>
<feature type="transmembrane region" description="Helical" evidence="13">
    <location>
        <begin position="38"/>
        <end position="55"/>
    </location>
</feature>
<keyword evidence="16" id="KW-1185">Reference proteome</keyword>
<sequence length="519" mass="57296">MQKPDTSAILSDILKTVLILSASAILSYLVIHKTGEDSNVYIFYILSVIIISKITEGYLCSFIASFLGILAVYYCLFFLNLRFTPSSEGYHLTLAGMFIISVIISMTTANLKKHAREAEIREEKTRQLNEISRKLLSLNGAENIGSLALEYVSSLTGCSCVFYSKSPQSGEPGMIHSLDPKHIPIMNSSHERFVAHWVFENQKIAGFQTDFGNESSCTYLPLISHKKIWGVMGIFQLCQKPLDKSTLDYLKLIISQAAIALEREYLSDSQQNILLETEKEKMRANLLRAISHDLRTPLTGMIGASETIMNNKEQLSQKEQDKLIKYIYEDSNWLLHMVENLLSVTRIKEGVSSVSKSPEPLEEVVTAAVGRLRKRYPKANVQVKIPEEFLMVPMDATLIMQVLINLLENGVKHAGKGALLSLNVTAAENEVLFQVADNGKGLTFNDTDSVFEGISPTTAQTSDAVKGIGIGLSICKTIIMAHGGTINAQNQLSGGALFTFTLPLEGGNTLEQENKNSAD</sequence>
<organism evidence="15 16">
    <name type="scientific">Anaerocolumna jejuensis DSM 15929</name>
    <dbReference type="NCBI Taxonomy" id="1121322"/>
    <lineage>
        <taxon>Bacteria</taxon>
        <taxon>Bacillati</taxon>
        <taxon>Bacillota</taxon>
        <taxon>Clostridia</taxon>
        <taxon>Lachnospirales</taxon>
        <taxon>Lachnospiraceae</taxon>
        <taxon>Anaerocolumna</taxon>
    </lineage>
</organism>
<dbReference type="InterPro" id="IPR025201">
    <property type="entry name" value="KdpD_TM"/>
</dbReference>
<gene>
    <name evidence="15" type="ORF">SAMN02745136_04885</name>
</gene>
<dbReference type="SUPFAM" id="SSF55874">
    <property type="entry name" value="ATPase domain of HSP90 chaperone/DNA topoisomerase II/histidine kinase"/>
    <property type="match status" value="1"/>
</dbReference>
<evidence type="ECO:0000256" key="8">
    <source>
        <dbReference type="ARBA" id="ARBA00022777"/>
    </source>
</evidence>
<keyword evidence="12 13" id="KW-0472">Membrane</keyword>
<evidence type="ECO:0000256" key="3">
    <source>
        <dbReference type="ARBA" id="ARBA00012438"/>
    </source>
</evidence>
<evidence type="ECO:0000256" key="11">
    <source>
        <dbReference type="ARBA" id="ARBA00023012"/>
    </source>
</evidence>
<evidence type="ECO:0000256" key="7">
    <source>
        <dbReference type="ARBA" id="ARBA00022741"/>
    </source>
</evidence>
<dbReference type="SUPFAM" id="SSF47384">
    <property type="entry name" value="Homodimeric domain of signal transducing histidine kinase"/>
    <property type="match status" value="1"/>
</dbReference>
<dbReference type="InterPro" id="IPR052023">
    <property type="entry name" value="Histidine_kinase_KdpD"/>
</dbReference>
<evidence type="ECO:0000256" key="5">
    <source>
        <dbReference type="ARBA" id="ARBA00022679"/>
    </source>
</evidence>
<keyword evidence="11" id="KW-0902">Two-component regulatory system</keyword>
<feature type="domain" description="Histidine kinase" evidence="14">
    <location>
        <begin position="289"/>
        <end position="506"/>
    </location>
</feature>
<comment type="catalytic activity">
    <reaction evidence="1">
        <text>ATP + protein L-histidine = ADP + protein N-phospho-L-histidine.</text>
        <dbReference type="EC" id="2.7.13.3"/>
    </reaction>
</comment>
<dbReference type="Pfam" id="PF01590">
    <property type="entry name" value="GAF"/>
    <property type="match status" value="1"/>
</dbReference>
<keyword evidence="7" id="KW-0547">Nucleotide-binding</keyword>
<dbReference type="InterPro" id="IPR038318">
    <property type="entry name" value="KdpD_sf"/>
</dbReference>
<comment type="subcellular location">
    <subcellularLocation>
        <location evidence="2">Membrane</location>
        <topology evidence="2">Multi-pass membrane protein</topology>
    </subcellularLocation>
</comment>
<dbReference type="InterPro" id="IPR036097">
    <property type="entry name" value="HisK_dim/P_sf"/>
</dbReference>
<dbReference type="EC" id="2.7.13.3" evidence="3"/>
<dbReference type="PRINTS" id="PR00344">
    <property type="entry name" value="BCTRLSENSOR"/>
</dbReference>
<dbReference type="InterPro" id="IPR005467">
    <property type="entry name" value="His_kinase_dom"/>
</dbReference>